<keyword evidence="3" id="KW-1185">Reference proteome</keyword>
<proteinExistence type="predicted"/>
<dbReference type="Proteomes" id="UP001143307">
    <property type="component" value="Unassembled WGS sequence"/>
</dbReference>
<dbReference type="Pfam" id="PF09037">
    <property type="entry name" value="Sulphotransf"/>
    <property type="match status" value="1"/>
</dbReference>
<feature type="domain" description="Sulphotransferase Stf0" evidence="1">
    <location>
        <begin position="137"/>
        <end position="266"/>
    </location>
</feature>
<reference evidence="2" key="1">
    <citation type="submission" date="2019-02" db="EMBL/GenBank/DDBJ databases">
        <authorList>
            <person name="Li S.-H."/>
        </authorList>
    </citation>
    <scope>NUCLEOTIDE SEQUENCE</scope>
    <source>
        <strain evidence="2">IMCC8485</strain>
    </source>
</reference>
<evidence type="ECO:0000313" key="3">
    <source>
        <dbReference type="Proteomes" id="UP001143307"/>
    </source>
</evidence>
<comment type="caution">
    <text evidence="2">The sequence shown here is derived from an EMBL/GenBank/DDBJ whole genome shotgun (WGS) entry which is preliminary data.</text>
</comment>
<dbReference type="InterPro" id="IPR024628">
    <property type="entry name" value="Sulfotransferase_Stf0_dom"/>
</dbReference>
<organism evidence="2 3">
    <name type="scientific">Candidatus Seongchinamella marina</name>
    <dbReference type="NCBI Taxonomy" id="2518990"/>
    <lineage>
        <taxon>Bacteria</taxon>
        <taxon>Pseudomonadati</taxon>
        <taxon>Pseudomonadota</taxon>
        <taxon>Gammaproteobacteria</taxon>
        <taxon>Cellvibrionales</taxon>
        <taxon>Halieaceae</taxon>
        <taxon>Seongchinamella</taxon>
    </lineage>
</organism>
<dbReference type="EMBL" id="SHNP01000003">
    <property type="protein sequence ID" value="MCX2973588.1"/>
    <property type="molecule type" value="Genomic_DNA"/>
</dbReference>
<protein>
    <recommendedName>
        <fullName evidence="1">Sulphotransferase Stf0 domain-containing protein</fullName>
    </recommendedName>
</protein>
<dbReference type="RefSeq" id="WP_279252484.1">
    <property type="nucleotide sequence ID" value="NZ_SHNP01000003.1"/>
</dbReference>
<name>A0ABT3SUD7_9GAMM</name>
<sequence length="290" mass="33085">MNSYEDDVNRLTAIAGTAAWSKMLKIYFDNVDNYRPFDSAVVDKMCIVNFTSRTGSTFLLELLTSNSILTAQKFENINPPNFLPFKERARNNINGALTQVLQDNSYEGTYLTKGAIMPMLFLAKTGLFTAHRENLKMVQVIRRDKVAQAISLLKAEHTKIWHLKTNEHGAERIARNSRDLSGAYSYSRILTIIKNICRVNSIFLAIYKEFNLPHLLVTYEDVVENSRGSVQKILEFWDIPSTTNNFSEGATKYSTTSDQTNTIWRELFLNELKQDDDAKAFLESNAILIN</sequence>
<gene>
    <name evidence="2" type="ORF">EYC87_08350</name>
</gene>
<dbReference type="SUPFAM" id="SSF52540">
    <property type="entry name" value="P-loop containing nucleoside triphosphate hydrolases"/>
    <property type="match status" value="1"/>
</dbReference>
<evidence type="ECO:0000313" key="2">
    <source>
        <dbReference type="EMBL" id="MCX2973588.1"/>
    </source>
</evidence>
<dbReference type="InterPro" id="IPR027417">
    <property type="entry name" value="P-loop_NTPase"/>
</dbReference>
<accession>A0ABT3SUD7</accession>
<dbReference type="Gene3D" id="3.40.50.300">
    <property type="entry name" value="P-loop containing nucleotide triphosphate hydrolases"/>
    <property type="match status" value="1"/>
</dbReference>
<evidence type="ECO:0000259" key="1">
    <source>
        <dbReference type="Pfam" id="PF09037"/>
    </source>
</evidence>